<feature type="transmembrane region" description="Helical" evidence="1">
    <location>
        <begin position="129"/>
        <end position="149"/>
    </location>
</feature>
<keyword evidence="1" id="KW-0812">Transmembrane</keyword>
<dbReference type="AlphaFoldDB" id="A0A1H3GZE5"/>
<keyword evidence="1" id="KW-1133">Transmembrane helix</keyword>
<reference evidence="2 3" key="1">
    <citation type="submission" date="2016-10" db="EMBL/GenBank/DDBJ databases">
        <authorList>
            <person name="de Groot N.N."/>
        </authorList>
    </citation>
    <scope>NUCLEOTIDE SEQUENCE [LARGE SCALE GENOMIC DNA]</scope>
    <source>
        <strain evidence="2 3">DSM 24956</strain>
    </source>
</reference>
<proteinExistence type="predicted"/>
<dbReference type="Proteomes" id="UP000199595">
    <property type="component" value="Unassembled WGS sequence"/>
</dbReference>
<dbReference type="RefSeq" id="WP_090126510.1">
    <property type="nucleotide sequence ID" value="NZ_FNNJ01000020.1"/>
</dbReference>
<evidence type="ECO:0000256" key="1">
    <source>
        <dbReference type="SAM" id="Phobius"/>
    </source>
</evidence>
<evidence type="ECO:0000313" key="2">
    <source>
        <dbReference type="EMBL" id="SDY07739.1"/>
    </source>
</evidence>
<dbReference type="OrthoDB" id="1449539at2"/>
<protein>
    <submittedName>
        <fullName evidence="2">Uncharacterized protein</fullName>
    </submittedName>
</protein>
<organism evidence="2 3">
    <name type="scientific">Lutibacter oricola</name>
    <dbReference type="NCBI Taxonomy" id="762486"/>
    <lineage>
        <taxon>Bacteria</taxon>
        <taxon>Pseudomonadati</taxon>
        <taxon>Bacteroidota</taxon>
        <taxon>Flavobacteriia</taxon>
        <taxon>Flavobacteriales</taxon>
        <taxon>Flavobacteriaceae</taxon>
        <taxon>Lutibacter</taxon>
    </lineage>
</organism>
<keyword evidence="3" id="KW-1185">Reference proteome</keyword>
<gene>
    <name evidence="2" type="ORF">SAMN05444411_1204</name>
</gene>
<dbReference type="STRING" id="762486.SAMN05444411_1204"/>
<evidence type="ECO:0000313" key="3">
    <source>
        <dbReference type="Proteomes" id="UP000199595"/>
    </source>
</evidence>
<accession>A0A1H3GZE5</accession>
<name>A0A1H3GZE5_9FLAO</name>
<dbReference type="EMBL" id="FNNJ01000020">
    <property type="protein sequence ID" value="SDY07739.1"/>
    <property type="molecule type" value="Genomic_DNA"/>
</dbReference>
<sequence>MKEKKIEYLIKDENNSLINSINEEIKTSIFQKRNNLSGEISDKGGLNIFKTFTFITDVQPNHNPIVKLNLKTVRYDNDLTNRKLILSKVKEGIFGNTFLIFIIFILLTLSIAIYQIIEYGFNEKMEFLTMPIAGGLFYIVYELISDFVISNLVKKVENIMTDLGIEYKKL</sequence>
<feature type="transmembrane region" description="Helical" evidence="1">
    <location>
        <begin position="93"/>
        <end position="117"/>
    </location>
</feature>
<keyword evidence="1" id="KW-0472">Membrane</keyword>